<evidence type="ECO:0000313" key="3">
    <source>
        <dbReference type="Proteomes" id="UP001165393"/>
    </source>
</evidence>
<proteinExistence type="predicted"/>
<protein>
    <recommendedName>
        <fullName evidence="4">DUF3718 domain-containing protein</fullName>
    </recommendedName>
</protein>
<keyword evidence="3" id="KW-1185">Reference proteome</keyword>
<accession>A0AA41W7D2</accession>
<comment type="caution">
    <text evidence="2">The sequence shown here is derived from an EMBL/GenBank/DDBJ whole genome shotgun (WGS) entry which is preliminary data.</text>
</comment>
<sequence>MMKTALTTIAIAAATLLSSTASAEVSNRYKFVAKDTAPETNICLIAAQEGYSAARSAAKEQGIHPIRLNSEVICNGVKVSTFARRYSSEKYATSKVSSNVVGNFL</sequence>
<feature type="chain" id="PRO_5041243280" description="DUF3718 domain-containing protein" evidence="1">
    <location>
        <begin position="24"/>
        <end position="105"/>
    </location>
</feature>
<organism evidence="2 3">
    <name type="scientific">Echinimonas agarilytica</name>
    <dbReference type="NCBI Taxonomy" id="1215918"/>
    <lineage>
        <taxon>Bacteria</taxon>
        <taxon>Pseudomonadati</taxon>
        <taxon>Pseudomonadota</taxon>
        <taxon>Gammaproteobacteria</taxon>
        <taxon>Alteromonadales</taxon>
        <taxon>Echinimonadaceae</taxon>
        <taxon>Echinimonas</taxon>
    </lineage>
</organism>
<dbReference type="EMBL" id="JAMQGP010000004">
    <property type="protein sequence ID" value="MCM2680270.1"/>
    <property type="molecule type" value="Genomic_DNA"/>
</dbReference>
<evidence type="ECO:0000313" key="2">
    <source>
        <dbReference type="EMBL" id="MCM2680270.1"/>
    </source>
</evidence>
<feature type="signal peptide" evidence="1">
    <location>
        <begin position="1"/>
        <end position="23"/>
    </location>
</feature>
<evidence type="ECO:0000256" key="1">
    <source>
        <dbReference type="SAM" id="SignalP"/>
    </source>
</evidence>
<gene>
    <name evidence="2" type="ORF">NAF29_11385</name>
</gene>
<dbReference type="AlphaFoldDB" id="A0AA41W7D2"/>
<name>A0AA41W7D2_9GAMM</name>
<evidence type="ECO:0008006" key="4">
    <source>
        <dbReference type="Google" id="ProtNLM"/>
    </source>
</evidence>
<keyword evidence="1" id="KW-0732">Signal</keyword>
<dbReference type="Proteomes" id="UP001165393">
    <property type="component" value="Unassembled WGS sequence"/>
</dbReference>
<reference evidence="2 3" key="1">
    <citation type="journal article" date="2013" name="Antonie Van Leeuwenhoek">
        <title>Echinimonas agarilytica gen. nov., sp. nov., a new gammaproteobacterium isolated from the sea urchin Strongylocentrotus intermedius.</title>
        <authorList>
            <person name="Nedashkovskaya O.I."/>
            <person name="Stenkova A.M."/>
            <person name="Zhukova N.V."/>
            <person name="Van Trappen S."/>
            <person name="Lee J.S."/>
            <person name="Kim S.B."/>
        </authorList>
    </citation>
    <scope>NUCLEOTIDE SEQUENCE [LARGE SCALE GENOMIC DNA]</scope>
    <source>
        <strain evidence="2 3">KMM 6351</strain>
    </source>
</reference>
<dbReference type="RefSeq" id="WP_251261689.1">
    <property type="nucleotide sequence ID" value="NZ_JAMQGP010000004.1"/>
</dbReference>